<reference evidence="1 2" key="1">
    <citation type="submission" date="2019-12" db="EMBL/GenBank/DDBJ databases">
        <authorList>
            <person name="Dong K."/>
        </authorList>
    </citation>
    <scope>NUCLEOTIDE SEQUENCE [LARGE SCALE GENOMIC DNA]</scope>
    <source>
        <strain evidence="1 2">JCM 31225</strain>
    </source>
</reference>
<dbReference type="Proteomes" id="UP000435036">
    <property type="component" value="Unassembled WGS sequence"/>
</dbReference>
<evidence type="ECO:0000313" key="1">
    <source>
        <dbReference type="EMBL" id="MVZ62078.1"/>
    </source>
</evidence>
<accession>A0A6N8L1P1</accession>
<evidence type="ECO:0000313" key="2">
    <source>
        <dbReference type="Proteomes" id="UP000435036"/>
    </source>
</evidence>
<proteinExistence type="predicted"/>
<dbReference type="AlphaFoldDB" id="A0A6N8L1P1"/>
<sequence>MQLLIKKLEKENKLKAKASKYTQVSDEQGTIQGVLFFVPTDSRESKIFVPAPYHESLFTHGDPSYQQVLNHKEAMLLK</sequence>
<comment type="caution">
    <text evidence="1">The sequence shown here is derived from an EMBL/GenBank/DDBJ whole genome shotgun (WGS) entry which is preliminary data.</text>
</comment>
<protein>
    <submittedName>
        <fullName evidence="1">Uncharacterized protein</fullName>
    </submittedName>
</protein>
<gene>
    <name evidence="1" type="ORF">GQF63_08605</name>
</gene>
<organism evidence="1 2">
    <name type="scientific">Sphingobacterium humi</name>
    <dbReference type="NCBI Taxonomy" id="1796905"/>
    <lineage>
        <taxon>Bacteria</taxon>
        <taxon>Pseudomonadati</taxon>
        <taxon>Bacteroidota</taxon>
        <taxon>Sphingobacteriia</taxon>
        <taxon>Sphingobacteriales</taxon>
        <taxon>Sphingobacteriaceae</taxon>
        <taxon>Sphingobacterium</taxon>
    </lineage>
</organism>
<dbReference type="RefSeq" id="WP_160368818.1">
    <property type="nucleotide sequence ID" value="NZ_WSQA01000005.1"/>
</dbReference>
<name>A0A6N8L1P1_9SPHI</name>
<dbReference type="OrthoDB" id="711624at2"/>
<dbReference type="EMBL" id="WSQA01000005">
    <property type="protein sequence ID" value="MVZ62078.1"/>
    <property type="molecule type" value="Genomic_DNA"/>
</dbReference>
<keyword evidence="2" id="KW-1185">Reference proteome</keyword>